<gene>
    <name evidence="2" type="ORF">EPA93_37010</name>
</gene>
<evidence type="ECO:0000313" key="3">
    <source>
        <dbReference type="Proteomes" id="UP000290365"/>
    </source>
</evidence>
<organism evidence="2 3">
    <name type="scientific">Ktedonosporobacter rubrisoli</name>
    <dbReference type="NCBI Taxonomy" id="2509675"/>
    <lineage>
        <taxon>Bacteria</taxon>
        <taxon>Bacillati</taxon>
        <taxon>Chloroflexota</taxon>
        <taxon>Ktedonobacteria</taxon>
        <taxon>Ktedonobacterales</taxon>
        <taxon>Ktedonosporobacteraceae</taxon>
        <taxon>Ktedonosporobacter</taxon>
    </lineage>
</organism>
<dbReference type="Gene3D" id="3.40.50.1000">
    <property type="entry name" value="HAD superfamily/HAD-like"/>
    <property type="match status" value="1"/>
</dbReference>
<reference evidence="2 3" key="1">
    <citation type="submission" date="2019-01" db="EMBL/GenBank/DDBJ databases">
        <title>Ktedonosporobacter rubrisoli SCAWS-G2.</title>
        <authorList>
            <person name="Huang Y."/>
            <person name="Yan B."/>
        </authorList>
    </citation>
    <scope>NUCLEOTIDE SEQUENCE [LARGE SCALE GENOMIC DNA]</scope>
    <source>
        <strain evidence="2 3">SCAWS-G2</strain>
    </source>
</reference>
<dbReference type="PANTHER" id="PTHR43316:SF9">
    <property type="entry name" value="ACID DEHALOGENASE, PUTATIVE (AFU_ORTHOLOGUE AFUA_6G14460)-RELATED"/>
    <property type="match status" value="1"/>
</dbReference>
<dbReference type="GO" id="GO:0016787">
    <property type="term" value="F:hydrolase activity"/>
    <property type="evidence" value="ECO:0007669"/>
    <property type="project" value="UniProtKB-KW"/>
</dbReference>
<dbReference type="PANTHER" id="PTHR43316">
    <property type="entry name" value="HYDROLASE, HALOACID DELAHOGENASE-RELATED"/>
    <property type="match status" value="1"/>
</dbReference>
<keyword evidence="1 2" id="KW-0378">Hydrolase</keyword>
<dbReference type="EMBL" id="CP035758">
    <property type="protein sequence ID" value="QBD81278.1"/>
    <property type="molecule type" value="Genomic_DNA"/>
</dbReference>
<proteinExistence type="predicted"/>
<accession>A0A4P6JZF6</accession>
<evidence type="ECO:0000313" key="2">
    <source>
        <dbReference type="EMBL" id="QBD81278.1"/>
    </source>
</evidence>
<name>A0A4P6JZF6_KTERU</name>
<dbReference type="SFLD" id="SFLDG01129">
    <property type="entry name" value="C1.5:_HAD__Beta-PGM__Phosphata"/>
    <property type="match status" value="1"/>
</dbReference>
<dbReference type="AlphaFoldDB" id="A0A4P6JZF6"/>
<dbReference type="OrthoDB" id="264363at2"/>
<evidence type="ECO:0000256" key="1">
    <source>
        <dbReference type="ARBA" id="ARBA00022801"/>
    </source>
</evidence>
<dbReference type="SUPFAM" id="SSF56784">
    <property type="entry name" value="HAD-like"/>
    <property type="match status" value="1"/>
</dbReference>
<dbReference type="SFLD" id="SFLDS00003">
    <property type="entry name" value="Haloacid_Dehalogenase"/>
    <property type="match status" value="1"/>
</dbReference>
<dbReference type="KEGG" id="kbs:EPA93_37010"/>
<dbReference type="InterPro" id="IPR051540">
    <property type="entry name" value="S-2-haloacid_dehalogenase"/>
</dbReference>
<dbReference type="Pfam" id="PF00702">
    <property type="entry name" value="Hydrolase"/>
    <property type="match status" value="1"/>
</dbReference>
<dbReference type="InterPro" id="IPR023214">
    <property type="entry name" value="HAD_sf"/>
</dbReference>
<keyword evidence="3" id="KW-1185">Reference proteome</keyword>
<dbReference type="Gene3D" id="1.10.150.750">
    <property type="match status" value="1"/>
</dbReference>
<dbReference type="Proteomes" id="UP000290365">
    <property type="component" value="Chromosome"/>
</dbReference>
<protein>
    <submittedName>
        <fullName evidence="2">HAD family hydrolase</fullName>
    </submittedName>
</protein>
<sequence>MPAMISVKNLYKQRRRRTMATMENAATRWATFDCYGTLVDWEQGMQETLQSVIQGDVSALLRRYHELEPEVEAERPFRLYRFVLAKTLKRAAASLKLPLAPGAEHALAENLPRWPVFPDVGPALAALKAQGWKLALLSNIDKELIAHTLATFPVAVDLVITAEDVKSYKPGLAHFLRFQDTTAATRKNWVHVARSYFHDITPIHELGILTAWINRGGSADSAPLATVTLPDLTSLPDVLEQLIPAGKEL</sequence>
<dbReference type="InterPro" id="IPR036412">
    <property type="entry name" value="HAD-like_sf"/>
</dbReference>